<feature type="transmembrane region" description="Helical" evidence="5">
    <location>
        <begin position="112"/>
        <end position="128"/>
    </location>
</feature>
<dbReference type="GO" id="GO:0012505">
    <property type="term" value="C:endomembrane system"/>
    <property type="evidence" value="ECO:0007669"/>
    <property type="project" value="UniProtKB-SubCell"/>
</dbReference>
<dbReference type="RefSeq" id="WP_101637646.1">
    <property type="nucleotide sequence ID" value="NZ_JAPXGM010000004.1"/>
</dbReference>
<dbReference type="NCBIfam" id="NF004444">
    <property type="entry name" value="PRK05777.2-2"/>
    <property type="match status" value="1"/>
</dbReference>
<dbReference type="EMBL" id="PKHU01000007">
    <property type="protein sequence ID" value="PKZ28733.1"/>
    <property type="molecule type" value="Genomic_DNA"/>
</dbReference>
<keyword evidence="5" id="KW-0830">Ubiquinone</keyword>
<feature type="transmembrane region" description="Helical" evidence="5">
    <location>
        <begin position="402"/>
        <end position="422"/>
    </location>
</feature>
<dbReference type="InterPro" id="IPR010096">
    <property type="entry name" value="NADH-Q_OxRdtase_suN/2"/>
</dbReference>
<keyword evidence="5" id="KW-0874">Quinone</keyword>
<comment type="subunit">
    <text evidence="5">NDH-1 is composed of 14 different subunits. Subunits NuoA, H, J, K, L, M, N constitute the membrane sector of the complex.</text>
</comment>
<dbReference type="GO" id="GO:0042773">
    <property type="term" value="P:ATP synthesis coupled electron transport"/>
    <property type="evidence" value="ECO:0007669"/>
    <property type="project" value="InterPro"/>
</dbReference>
<feature type="transmembrane region" description="Helical" evidence="5">
    <location>
        <begin position="275"/>
        <end position="293"/>
    </location>
</feature>
<feature type="transmembrane region" description="Helical" evidence="5">
    <location>
        <begin position="165"/>
        <end position="186"/>
    </location>
</feature>
<dbReference type="GO" id="GO:0050136">
    <property type="term" value="F:NADH dehydrogenase (quinone) (non-electrogenic) activity"/>
    <property type="evidence" value="ECO:0007669"/>
    <property type="project" value="UniProtKB-UniRule"/>
</dbReference>
<evidence type="ECO:0000256" key="5">
    <source>
        <dbReference type="HAMAP-Rule" id="MF_00445"/>
    </source>
</evidence>
<comment type="subcellular location">
    <subcellularLocation>
        <location evidence="5">Cell membrane</location>
        <topology evidence="5">Multi-pass membrane protein</topology>
    </subcellularLocation>
    <subcellularLocation>
        <location evidence="1">Endomembrane system</location>
        <topology evidence="1">Multi-pass membrane protein</topology>
    </subcellularLocation>
    <subcellularLocation>
        <location evidence="6">Membrane</location>
        <topology evidence="6">Multi-pass membrane protein</topology>
    </subcellularLocation>
</comment>
<evidence type="ECO:0000256" key="3">
    <source>
        <dbReference type="ARBA" id="ARBA00022989"/>
    </source>
</evidence>
<feature type="transmembrane region" description="Helical" evidence="5">
    <location>
        <begin position="12"/>
        <end position="32"/>
    </location>
</feature>
<feature type="transmembrane region" description="Helical" evidence="5">
    <location>
        <begin position="300"/>
        <end position="321"/>
    </location>
</feature>
<dbReference type="Pfam" id="PF00361">
    <property type="entry name" value="Proton_antipo_M"/>
    <property type="match status" value="1"/>
</dbReference>
<evidence type="ECO:0000313" key="9">
    <source>
        <dbReference type="Proteomes" id="UP000234639"/>
    </source>
</evidence>
<protein>
    <recommendedName>
        <fullName evidence="5">NADH-quinone oxidoreductase subunit N</fullName>
        <ecNumber evidence="5">7.1.1.-</ecNumber>
    </recommendedName>
    <alternativeName>
        <fullName evidence="5">NADH dehydrogenase I subunit N</fullName>
    </alternativeName>
    <alternativeName>
        <fullName evidence="5">NDH-1 subunit N</fullName>
    </alternativeName>
</protein>
<dbReference type="EC" id="7.1.1.-" evidence="5"/>
<reference evidence="8 9" key="1">
    <citation type="submission" date="2017-12" db="EMBL/GenBank/DDBJ databases">
        <title>Phylogenetic diversity of female urinary microbiome.</title>
        <authorList>
            <person name="Thomas-White K."/>
            <person name="Wolfe A.J."/>
        </authorList>
    </citation>
    <scope>NUCLEOTIDE SEQUENCE [LARGE SCALE GENOMIC DNA]</scope>
    <source>
        <strain evidence="8 9">UMB0112</strain>
    </source>
</reference>
<keyword evidence="3 5" id="KW-1133">Transmembrane helix</keyword>
<accession>A0A2I1N8N0</accession>
<feature type="transmembrane region" description="Helical" evidence="5">
    <location>
        <begin position="368"/>
        <end position="390"/>
    </location>
</feature>
<dbReference type="GO" id="GO:0005886">
    <property type="term" value="C:plasma membrane"/>
    <property type="evidence" value="ECO:0007669"/>
    <property type="project" value="UniProtKB-SubCell"/>
</dbReference>
<feature type="transmembrane region" description="Helical" evidence="5">
    <location>
        <begin position="327"/>
        <end position="348"/>
    </location>
</feature>
<feature type="transmembrane region" description="Helical" evidence="5">
    <location>
        <begin position="443"/>
        <end position="471"/>
    </location>
</feature>
<evidence type="ECO:0000256" key="1">
    <source>
        <dbReference type="ARBA" id="ARBA00004127"/>
    </source>
</evidence>
<evidence type="ECO:0000256" key="4">
    <source>
        <dbReference type="ARBA" id="ARBA00023136"/>
    </source>
</evidence>
<dbReference type="AlphaFoldDB" id="A0A2I1N8N0"/>
<keyword evidence="5" id="KW-1278">Translocase</keyword>
<feature type="transmembrane region" description="Helical" evidence="5">
    <location>
        <begin position="134"/>
        <end position="153"/>
    </location>
</feature>
<dbReference type="InterPro" id="IPR001750">
    <property type="entry name" value="ND/Mrp_TM"/>
</dbReference>
<dbReference type="PANTHER" id="PTHR22773">
    <property type="entry name" value="NADH DEHYDROGENASE"/>
    <property type="match status" value="1"/>
</dbReference>
<keyword evidence="2 5" id="KW-0812">Transmembrane</keyword>
<organism evidence="8 9">
    <name type="scientific">Campylobacter ureolyticus</name>
    <dbReference type="NCBI Taxonomy" id="827"/>
    <lineage>
        <taxon>Bacteria</taxon>
        <taxon>Pseudomonadati</taxon>
        <taxon>Campylobacterota</taxon>
        <taxon>Epsilonproteobacteria</taxon>
        <taxon>Campylobacterales</taxon>
        <taxon>Campylobacteraceae</taxon>
        <taxon>Campylobacter</taxon>
    </lineage>
</organism>
<proteinExistence type="inferred from homology"/>
<feature type="transmembrane region" description="Helical" evidence="5">
    <location>
        <begin position="242"/>
        <end position="263"/>
    </location>
</feature>
<sequence>MVNKVIFDIEKLNMLCLFPIAFLILFGVFLLIMGMIKKDLTSKFYLSLTSLALVFDLGFILTFSGDLRGFFNLILLDGVAILGATIIILTSLFFLLFSFARNEFEEYQKSEFYTLFLFMIAGFNTMIMSDNLILIILGLELSSLCLYTLIALKNTTKSVEAAIKYFVMGALGSAFFVFGAGLLYLSLGSVELYEMNYSLKNLESNWLLIISSIFIITGLGFKVSLVPFHTWLSDIYNASNEILAGFISIVPKLAAFIVVLRVFDLLLDIESVKSILFILAIITMSFANIVALSSKNIKKMLTFSSISHAGFILGAIFINSTDANVGLFLYWIMFSFANLGAFGILWSIKNGHYDYESFKGLAKSNLGISLLMSLFMLSLAGIPPFSLFWGKFYILNAALSKGYIILAIVMALNSAIALFYYLKLVVNMFLYDEKSKISFEENGFIKFSLILCAAFCFLAPFVVKFILAFLYNATVFSGF</sequence>
<dbReference type="GO" id="GO:0048038">
    <property type="term" value="F:quinone binding"/>
    <property type="evidence" value="ECO:0007669"/>
    <property type="project" value="UniProtKB-KW"/>
</dbReference>
<dbReference type="Proteomes" id="UP000234639">
    <property type="component" value="Unassembled WGS sequence"/>
</dbReference>
<evidence type="ECO:0000259" key="7">
    <source>
        <dbReference type="Pfam" id="PF00361"/>
    </source>
</evidence>
<evidence type="ECO:0000256" key="6">
    <source>
        <dbReference type="RuleBase" id="RU000320"/>
    </source>
</evidence>
<feature type="transmembrane region" description="Helical" evidence="5">
    <location>
        <begin position="206"/>
        <end position="230"/>
    </location>
</feature>
<evidence type="ECO:0000256" key="2">
    <source>
        <dbReference type="ARBA" id="ARBA00022692"/>
    </source>
</evidence>
<keyword evidence="5" id="KW-1003">Cell membrane</keyword>
<feature type="transmembrane region" description="Helical" evidence="5">
    <location>
        <begin position="44"/>
        <end position="64"/>
    </location>
</feature>
<comment type="catalytic activity">
    <reaction evidence="5">
        <text>a quinone + NADH + 5 H(+)(in) = a quinol + NAD(+) + 4 H(+)(out)</text>
        <dbReference type="Rhea" id="RHEA:57888"/>
        <dbReference type="ChEBI" id="CHEBI:15378"/>
        <dbReference type="ChEBI" id="CHEBI:24646"/>
        <dbReference type="ChEBI" id="CHEBI:57540"/>
        <dbReference type="ChEBI" id="CHEBI:57945"/>
        <dbReference type="ChEBI" id="CHEBI:132124"/>
    </reaction>
</comment>
<keyword evidence="5" id="KW-0813">Transport</keyword>
<dbReference type="NCBIfam" id="TIGR01770">
    <property type="entry name" value="NDH_I_N"/>
    <property type="match status" value="1"/>
</dbReference>
<keyword evidence="5" id="KW-0520">NAD</keyword>
<feature type="domain" description="NADH:quinone oxidoreductase/Mrp antiporter transmembrane" evidence="7">
    <location>
        <begin position="129"/>
        <end position="416"/>
    </location>
</feature>
<name>A0A2I1N8N0_9BACT</name>
<keyword evidence="4 5" id="KW-0472">Membrane</keyword>
<comment type="function">
    <text evidence="5">NDH-1 shuttles electrons from NADH, via FMN and iron-sulfur (Fe-S) centers, to quinones in the respiratory chain. The immediate electron acceptor for the enzyme in this species is believed to be ubiquinone. Couples the redox reaction to proton translocation (for every two electrons transferred, four hydrogen ions are translocated across the cytoplasmic membrane), and thus conserves the redox energy in a proton gradient.</text>
</comment>
<dbReference type="HAMAP" id="MF_00445">
    <property type="entry name" value="NDH1_NuoN_1"/>
    <property type="match status" value="1"/>
</dbReference>
<evidence type="ECO:0000313" key="8">
    <source>
        <dbReference type="EMBL" id="PKZ28733.1"/>
    </source>
</evidence>
<feature type="transmembrane region" description="Helical" evidence="5">
    <location>
        <begin position="70"/>
        <end position="100"/>
    </location>
</feature>
<gene>
    <name evidence="5" type="primary">nuoN</name>
    <name evidence="8" type="ORF">CYJ41_07590</name>
</gene>
<comment type="similarity">
    <text evidence="5">Belongs to the complex I subunit 2 family.</text>
</comment>
<dbReference type="GO" id="GO:0008137">
    <property type="term" value="F:NADH dehydrogenase (ubiquinone) activity"/>
    <property type="evidence" value="ECO:0007669"/>
    <property type="project" value="InterPro"/>
</dbReference>
<comment type="caution">
    <text evidence="8">The sequence shown here is derived from an EMBL/GenBank/DDBJ whole genome shotgun (WGS) entry which is preliminary data.</text>
</comment>